<dbReference type="SUPFAM" id="SSF53850">
    <property type="entry name" value="Periplasmic binding protein-like II"/>
    <property type="match status" value="1"/>
</dbReference>
<dbReference type="Gene3D" id="3.40.190.150">
    <property type="entry name" value="Bordetella uptake gene, domain 1"/>
    <property type="match status" value="1"/>
</dbReference>
<evidence type="ECO:0000313" key="3">
    <source>
        <dbReference type="EMBL" id="NYE81551.1"/>
    </source>
</evidence>
<evidence type="ECO:0000256" key="1">
    <source>
        <dbReference type="ARBA" id="ARBA00006987"/>
    </source>
</evidence>
<dbReference type="Proteomes" id="UP000542125">
    <property type="component" value="Unassembled WGS sequence"/>
</dbReference>
<feature type="chain" id="PRO_5030746132" evidence="2">
    <location>
        <begin position="30"/>
        <end position="331"/>
    </location>
</feature>
<dbReference type="AlphaFoldDB" id="A0A7Y9IR60"/>
<dbReference type="EMBL" id="JACBYR010000001">
    <property type="protein sequence ID" value="NYE81551.1"/>
    <property type="molecule type" value="Genomic_DNA"/>
</dbReference>
<dbReference type="PANTHER" id="PTHR42928:SF5">
    <property type="entry name" value="BLR1237 PROTEIN"/>
    <property type="match status" value="1"/>
</dbReference>
<gene>
    <name evidence="3" type="ORF">FHW18_000822</name>
</gene>
<keyword evidence="3" id="KW-0675">Receptor</keyword>
<comment type="caution">
    <text evidence="3">The sequence shown here is derived from an EMBL/GenBank/DDBJ whole genome shotgun (WGS) entry which is preliminary data.</text>
</comment>
<protein>
    <submittedName>
        <fullName evidence="3">Tripartite-type tricarboxylate transporter receptor subunit TctC</fullName>
    </submittedName>
</protein>
<dbReference type="Pfam" id="PF03401">
    <property type="entry name" value="TctC"/>
    <property type="match status" value="1"/>
</dbReference>
<keyword evidence="2" id="KW-0732">Signal</keyword>
<dbReference type="PIRSF" id="PIRSF017082">
    <property type="entry name" value="YflP"/>
    <property type="match status" value="1"/>
</dbReference>
<comment type="similarity">
    <text evidence="1">Belongs to the UPF0065 (bug) family.</text>
</comment>
<dbReference type="InterPro" id="IPR005064">
    <property type="entry name" value="BUG"/>
</dbReference>
<evidence type="ECO:0000313" key="4">
    <source>
        <dbReference type="Proteomes" id="UP000542125"/>
    </source>
</evidence>
<evidence type="ECO:0000256" key="2">
    <source>
        <dbReference type="SAM" id="SignalP"/>
    </source>
</evidence>
<accession>A0A7Y9IR60</accession>
<dbReference type="Gene3D" id="3.40.190.10">
    <property type="entry name" value="Periplasmic binding protein-like II"/>
    <property type="match status" value="1"/>
</dbReference>
<organism evidence="3 4">
    <name type="scientific">Pigmentiphaga litoralis</name>
    <dbReference type="NCBI Taxonomy" id="516702"/>
    <lineage>
        <taxon>Bacteria</taxon>
        <taxon>Pseudomonadati</taxon>
        <taxon>Pseudomonadota</taxon>
        <taxon>Betaproteobacteria</taxon>
        <taxon>Burkholderiales</taxon>
        <taxon>Alcaligenaceae</taxon>
        <taxon>Pigmentiphaga</taxon>
    </lineage>
</organism>
<reference evidence="3 4" key="1">
    <citation type="submission" date="2020-07" db="EMBL/GenBank/DDBJ databases">
        <title>Genomic Encyclopedia of Type Strains, Phase IV (KMG-V): Genome sequencing to study the core and pangenomes of soil and plant-associated prokaryotes.</title>
        <authorList>
            <person name="Whitman W."/>
        </authorList>
    </citation>
    <scope>NUCLEOTIDE SEQUENCE [LARGE SCALE GENOMIC DNA]</scope>
    <source>
        <strain evidence="3 4">SAS40</strain>
    </source>
</reference>
<dbReference type="InterPro" id="IPR042100">
    <property type="entry name" value="Bug_dom1"/>
</dbReference>
<name>A0A7Y9IR60_9BURK</name>
<sequence>MTRLPSTLSCAALAVSLAAPLAIPASAVAADAPFPSRPVKLIVAQAAGGGPDVLARLIAQELGEAWKQPVIVENKLGAAGAIAAEYAARAPADGYTLFVASAGIMTIAPAMDAKLPYTPAEFSPMIHLASLSNVFVVNSQSPIKTMPALVDKARQAPTGFSFASMGPGSTGQISGEMLVRSAGVKIVQVAYKGEAQAVTDIRGGHLDFMAAGLPVALPQVKAGVLTPLAVTGSKRTAALPDVPTMQELGYTGYDVSQWYALYAPVATPRPIQDAVTRAVQAVLAKPAVQKQVMELGMDLTNDAQKDFAAFDRTERAKWAVFMKTGGDMAAR</sequence>
<keyword evidence="4" id="KW-1185">Reference proteome</keyword>
<feature type="signal peptide" evidence="2">
    <location>
        <begin position="1"/>
        <end position="29"/>
    </location>
</feature>
<proteinExistence type="inferred from homology"/>
<dbReference type="RefSeq" id="WP_179583635.1">
    <property type="nucleotide sequence ID" value="NZ_JACBYR010000001.1"/>
</dbReference>
<dbReference type="CDD" id="cd07012">
    <property type="entry name" value="PBP2_Bug_TTT"/>
    <property type="match status" value="1"/>
</dbReference>
<dbReference type="PANTHER" id="PTHR42928">
    <property type="entry name" value="TRICARBOXYLATE-BINDING PROTEIN"/>
    <property type="match status" value="1"/>
</dbReference>